<organism evidence="2 3">
    <name type="scientific">Glutinoglossum americanum</name>
    <dbReference type="NCBI Taxonomy" id="1670608"/>
    <lineage>
        <taxon>Eukaryota</taxon>
        <taxon>Fungi</taxon>
        <taxon>Dikarya</taxon>
        <taxon>Ascomycota</taxon>
        <taxon>Pezizomycotina</taxon>
        <taxon>Geoglossomycetes</taxon>
        <taxon>Geoglossales</taxon>
        <taxon>Geoglossaceae</taxon>
        <taxon>Glutinoglossum</taxon>
    </lineage>
</organism>
<evidence type="ECO:0000259" key="1">
    <source>
        <dbReference type="Pfam" id="PF13655"/>
    </source>
</evidence>
<gene>
    <name evidence="2" type="ORF">FGG08_007719</name>
</gene>
<feature type="domain" description="Reverse transcriptase N-terminal" evidence="1">
    <location>
        <begin position="54"/>
        <end position="134"/>
    </location>
</feature>
<dbReference type="PANTHER" id="PTHR34047">
    <property type="entry name" value="NUCLEAR INTRON MATURASE 1, MITOCHONDRIAL-RELATED"/>
    <property type="match status" value="1"/>
</dbReference>
<comment type="caution">
    <text evidence="2">The sequence shown here is derived from an EMBL/GenBank/DDBJ whole genome shotgun (WGS) entry which is preliminary data.</text>
</comment>
<keyword evidence="3" id="KW-1185">Reference proteome</keyword>
<dbReference type="AlphaFoldDB" id="A0A9P8HQ66"/>
<proteinExistence type="predicted"/>
<dbReference type="Proteomes" id="UP000698800">
    <property type="component" value="Unassembled WGS sequence"/>
</dbReference>
<reference evidence="2" key="1">
    <citation type="submission" date="2021-03" db="EMBL/GenBank/DDBJ databases">
        <title>Comparative genomics and phylogenomic investigation of the class Geoglossomycetes provide insights into ecological specialization and systematics.</title>
        <authorList>
            <person name="Melie T."/>
            <person name="Pirro S."/>
            <person name="Miller A.N."/>
            <person name="Quandt A."/>
        </authorList>
    </citation>
    <scope>NUCLEOTIDE SEQUENCE</scope>
    <source>
        <strain evidence="2">GBOQ0MN5Z8</strain>
    </source>
</reference>
<evidence type="ECO:0000313" key="3">
    <source>
        <dbReference type="Proteomes" id="UP000698800"/>
    </source>
</evidence>
<dbReference type="InterPro" id="IPR025960">
    <property type="entry name" value="RVT_N"/>
</dbReference>
<dbReference type="OrthoDB" id="5428681at2759"/>
<sequence length="201" mass="22322">KPGTDTGCNITRRASGQTSLRCGWTRDLEEPIKGAMQMTADSSAGAASHLSTDWHAIPWKTVNETVRRLQARIVQATKAGKWHKVQALQHLLTHSFSGKALAVRRVTENPGKNTPGVDKVLWKDPESKGMAIHQMQRRGYKALPLRRVYIPKSNGKKRPLGIPICLAYCISLSNGFGNGRRLDPRWGSRRALSIDLLYLST</sequence>
<feature type="non-terminal residue" evidence="2">
    <location>
        <position position="1"/>
    </location>
</feature>
<accession>A0A9P8HQ66</accession>
<evidence type="ECO:0000313" key="2">
    <source>
        <dbReference type="EMBL" id="KAH0533480.1"/>
    </source>
</evidence>
<dbReference type="Pfam" id="PF13655">
    <property type="entry name" value="RVT_N"/>
    <property type="match status" value="1"/>
</dbReference>
<dbReference type="InterPro" id="IPR051083">
    <property type="entry name" value="GrpII_Intron_Splice-Mob/Def"/>
</dbReference>
<dbReference type="PANTHER" id="PTHR34047:SF8">
    <property type="entry name" value="PROTEIN YKFC"/>
    <property type="match status" value="1"/>
</dbReference>
<dbReference type="EMBL" id="JAGHQL010000551">
    <property type="protein sequence ID" value="KAH0533480.1"/>
    <property type="molecule type" value="Genomic_DNA"/>
</dbReference>
<name>A0A9P8HQ66_9PEZI</name>
<protein>
    <recommendedName>
        <fullName evidence="1">Reverse transcriptase N-terminal domain-containing protein</fullName>
    </recommendedName>
</protein>